<evidence type="ECO:0000313" key="2">
    <source>
        <dbReference type="Proteomes" id="UP000006524"/>
    </source>
</evidence>
<protein>
    <submittedName>
        <fullName evidence="1">Uncharacterized protein</fullName>
    </submittedName>
</protein>
<dbReference type="Proteomes" id="UP000006524">
    <property type="component" value="Segment"/>
</dbReference>
<gene>
    <name evidence="1" type="ORF">SSM2_276</name>
</gene>
<dbReference type="RefSeq" id="YP_004322423.1">
    <property type="nucleotide sequence ID" value="NC_015279.1"/>
</dbReference>
<reference evidence="1 2" key="1">
    <citation type="journal article" date="2010" name="Environ. Microbiol.">
        <title>Genomic analysis of oceanic cyanobacterial myoviruses compared with T4-like myoviruses from diverse hosts and environments.</title>
        <authorList>
            <person name="Sullivan M.B."/>
            <person name="Huang K.H."/>
            <person name="Ignacio-Espinoza J.C."/>
            <person name="Berlin A.M."/>
            <person name="Kelly L."/>
            <person name="Weigele P.R."/>
            <person name="DeFrancesco A.S."/>
            <person name="Kern S.E."/>
            <person name="Thompson L.R."/>
            <person name="Young S."/>
            <person name="Yandava C."/>
            <person name="Fu R."/>
            <person name="Krastins B."/>
            <person name="Chase M."/>
            <person name="Sarracino D."/>
            <person name="Osburne M.S."/>
            <person name="Henn M.R."/>
            <person name="Chisholm S.W."/>
        </authorList>
    </citation>
    <scope>NUCLEOTIDE SEQUENCE [LARGE SCALE GENOMIC DNA]</scope>
    <source>
        <strain evidence="1">8017-1</strain>
    </source>
</reference>
<name>E3SJG1_9CAUD</name>
<sequence length="221" mass="26087">MSVVIRYASLFTPGDKLVTQSDLIDERYVYKRCPAFTHKHDRTFVGISPIDFNLRVGRNGEQSTIYCNEPDLLEYDEEHIFSPQPVIQLRFPKFLFWTHQDDVWFEFNDHPMTSYTNNFIAVPGWFNLSNWSRAMSLAITIVDETKPVKIRKGDPLFRVSFYSPNLDSNIIMEQELNEDKITEMVDVYNNKKVTDHDEKSWRKKLFAKTGMNKCPFSFLYK</sequence>
<keyword evidence="2" id="KW-1185">Reference proteome</keyword>
<accession>E3SJG1</accession>
<dbReference type="EMBL" id="GU071095">
    <property type="protein sequence ID" value="ADO97609.1"/>
    <property type="molecule type" value="Genomic_DNA"/>
</dbReference>
<organism evidence="1 2">
    <name type="scientific">Synechococcus phage S-SM2</name>
    <dbReference type="NCBI Taxonomy" id="444860"/>
    <lineage>
        <taxon>Viruses</taxon>
        <taxon>Duplodnaviria</taxon>
        <taxon>Heunggongvirae</taxon>
        <taxon>Uroviricota</taxon>
        <taxon>Caudoviricetes</taxon>
        <taxon>Pantevenvirales</taxon>
        <taxon>Kyanoviridae</taxon>
        <taxon>Nilusvirus</taxon>
        <taxon>Nilusvirus ssm2</taxon>
    </lineage>
</organism>
<proteinExistence type="predicted"/>
<dbReference type="OrthoDB" id="37654at10239"/>
<evidence type="ECO:0000313" key="1">
    <source>
        <dbReference type="EMBL" id="ADO97609.1"/>
    </source>
</evidence>
<dbReference type="GeneID" id="10326899"/>
<dbReference type="KEGG" id="vg:10326899"/>